<evidence type="ECO:0000313" key="1">
    <source>
        <dbReference type="EMBL" id="KAJ9073301.1"/>
    </source>
</evidence>
<evidence type="ECO:0000313" key="2">
    <source>
        <dbReference type="Proteomes" id="UP001165960"/>
    </source>
</evidence>
<keyword evidence="2" id="KW-1185">Reference proteome</keyword>
<dbReference type="EMBL" id="QTSX02002917">
    <property type="protein sequence ID" value="KAJ9073301.1"/>
    <property type="molecule type" value="Genomic_DNA"/>
</dbReference>
<sequence length="87" mass="9471">MQFITLTMVATLVASLPIRLPTKANVITAQEVSATPAQENILMNQAPLDYFPSAFSPAEANDAVSRVLCHPRDNNCLRAFTRGVNIL</sequence>
<accession>A0ACC2TFV4</accession>
<comment type="caution">
    <text evidence="1">The sequence shown here is derived from an EMBL/GenBank/DDBJ whole genome shotgun (WGS) entry which is preliminary data.</text>
</comment>
<protein>
    <submittedName>
        <fullName evidence="1">Uncharacterized protein</fullName>
    </submittedName>
</protein>
<organism evidence="1 2">
    <name type="scientific">Entomophthora muscae</name>
    <dbReference type="NCBI Taxonomy" id="34485"/>
    <lineage>
        <taxon>Eukaryota</taxon>
        <taxon>Fungi</taxon>
        <taxon>Fungi incertae sedis</taxon>
        <taxon>Zoopagomycota</taxon>
        <taxon>Entomophthoromycotina</taxon>
        <taxon>Entomophthoromycetes</taxon>
        <taxon>Entomophthorales</taxon>
        <taxon>Entomophthoraceae</taxon>
        <taxon>Entomophthora</taxon>
    </lineage>
</organism>
<gene>
    <name evidence="1" type="ORF">DSO57_1018016</name>
</gene>
<proteinExistence type="predicted"/>
<name>A0ACC2TFV4_9FUNG</name>
<reference evidence="1" key="1">
    <citation type="submission" date="2022-04" db="EMBL/GenBank/DDBJ databases">
        <title>Genome of the entomopathogenic fungus Entomophthora muscae.</title>
        <authorList>
            <person name="Elya C."/>
            <person name="Lovett B.R."/>
            <person name="Lee E."/>
            <person name="Macias A.M."/>
            <person name="Hajek A.E."/>
            <person name="De Bivort B.L."/>
            <person name="Kasson M.T."/>
            <person name="De Fine Licht H.H."/>
            <person name="Stajich J.E."/>
        </authorList>
    </citation>
    <scope>NUCLEOTIDE SEQUENCE</scope>
    <source>
        <strain evidence="1">Berkeley</strain>
    </source>
</reference>
<dbReference type="Proteomes" id="UP001165960">
    <property type="component" value="Unassembled WGS sequence"/>
</dbReference>